<dbReference type="InterPro" id="IPR007712">
    <property type="entry name" value="RelE/ParE_toxin"/>
</dbReference>
<dbReference type="OrthoDB" id="516834at2"/>
<dbReference type="RefSeq" id="WP_109191960.1">
    <property type="nucleotide sequence ID" value="NZ_CP029255.1"/>
</dbReference>
<evidence type="ECO:0000256" key="1">
    <source>
        <dbReference type="ARBA" id="ARBA00022649"/>
    </source>
</evidence>
<dbReference type="Gene3D" id="3.30.2310.20">
    <property type="entry name" value="RelE-like"/>
    <property type="match status" value="1"/>
</dbReference>
<evidence type="ECO:0000313" key="2">
    <source>
        <dbReference type="EMBL" id="AWK04460.1"/>
    </source>
</evidence>
<keyword evidence="3" id="KW-1185">Reference proteome</keyword>
<evidence type="ECO:0000313" key="3">
    <source>
        <dbReference type="Proteomes" id="UP000245250"/>
    </source>
</evidence>
<reference evidence="2 3" key="1">
    <citation type="submission" date="2018-05" db="EMBL/GenBank/DDBJ databases">
        <title>Genome sequencing of Flavobacterium sp. HYN0056.</title>
        <authorList>
            <person name="Yi H."/>
            <person name="Baek C."/>
        </authorList>
    </citation>
    <scope>NUCLEOTIDE SEQUENCE [LARGE SCALE GENOMIC DNA]</scope>
    <source>
        <strain evidence="2 3">HYN0056</strain>
    </source>
</reference>
<dbReference type="Proteomes" id="UP000245250">
    <property type="component" value="Chromosome"/>
</dbReference>
<dbReference type="Pfam" id="PF05016">
    <property type="entry name" value="ParE_toxin"/>
    <property type="match status" value="1"/>
</dbReference>
<gene>
    <name evidence="2" type="ORF">HYN56_09525</name>
</gene>
<sequence length="96" mass="11478">MYSYFLSNEAKEDLKRIYYYGIGRFGLARADKYFDMIHDCFEKIEENPFLFPSAEFIKFGYRYCVCGVDTIYYRIANDNKIEIISIIGRQNFNAIF</sequence>
<dbReference type="EMBL" id="CP029255">
    <property type="protein sequence ID" value="AWK04460.1"/>
    <property type="molecule type" value="Genomic_DNA"/>
</dbReference>
<organism evidence="2 3">
    <name type="scientific">Flavobacterium crocinum</name>
    <dbReference type="NCBI Taxonomy" id="2183896"/>
    <lineage>
        <taxon>Bacteria</taxon>
        <taxon>Pseudomonadati</taxon>
        <taxon>Bacteroidota</taxon>
        <taxon>Flavobacteriia</taxon>
        <taxon>Flavobacteriales</taxon>
        <taxon>Flavobacteriaceae</taxon>
        <taxon>Flavobacterium</taxon>
    </lineage>
</organism>
<accession>A0A2S1YK64</accession>
<proteinExistence type="predicted"/>
<dbReference type="InterPro" id="IPR035093">
    <property type="entry name" value="RelE/ParE_toxin_dom_sf"/>
</dbReference>
<protein>
    <submittedName>
        <fullName evidence="2">Type II toxin-antitoxin system RelE/ParE family toxin</fullName>
    </submittedName>
</protein>
<keyword evidence="1" id="KW-1277">Toxin-antitoxin system</keyword>
<name>A0A2S1YK64_9FLAO</name>
<dbReference type="AlphaFoldDB" id="A0A2S1YK64"/>
<dbReference type="KEGG" id="fcr:HYN56_09525"/>